<dbReference type="EMBL" id="JBCGBO010000002">
    <property type="protein sequence ID" value="KAK9221092.1"/>
    <property type="molecule type" value="Genomic_DNA"/>
</dbReference>
<feature type="binding site" evidence="9">
    <location>
        <position position="33"/>
    </location>
    <ligand>
        <name>ATP</name>
        <dbReference type="ChEBI" id="CHEBI:30616"/>
    </ligand>
</feature>
<dbReference type="InterPro" id="IPR011009">
    <property type="entry name" value="Kinase-like_dom_sf"/>
</dbReference>
<evidence type="ECO:0000256" key="4">
    <source>
        <dbReference type="ARBA" id="ARBA00022741"/>
    </source>
</evidence>
<dbReference type="SUPFAM" id="SSF56112">
    <property type="entry name" value="Protein kinase-like (PK-like)"/>
    <property type="match status" value="1"/>
</dbReference>
<evidence type="ECO:0000256" key="5">
    <source>
        <dbReference type="ARBA" id="ARBA00022777"/>
    </source>
</evidence>
<dbReference type="Gene3D" id="1.10.510.10">
    <property type="entry name" value="Transferase(Phosphotransferase) domain 1"/>
    <property type="match status" value="1"/>
</dbReference>
<name>A0AAP0MWB6_9ROSI</name>
<keyword evidence="10" id="KW-0472">Membrane</keyword>
<proteinExistence type="inferred from homology"/>
<protein>
    <recommendedName>
        <fullName evidence="11">Protein kinase domain-containing protein</fullName>
    </recommendedName>
</protein>
<dbReference type="PROSITE" id="PS00107">
    <property type="entry name" value="PROTEIN_KINASE_ATP"/>
    <property type="match status" value="1"/>
</dbReference>
<dbReference type="GO" id="GO:0005524">
    <property type="term" value="F:ATP binding"/>
    <property type="evidence" value="ECO:0007669"/>
    <property type="project" value="UniProtKB-UniRule"/>
</dbReference>
<dbReference type="Pfam" id="PF00069">
    <property type="entry name" value="Pkinase"/>
    <property type="match status" value="1"/>
</dbReference>
<feature type="transmembrane region" description="Helical" evidence="10">
    <location>
        <begin position="343"/>
        <end position="363"/>
    </location>
</feature>
<evidence type="ECO:0000313" key="13">
    <source>
        <dbReference type="Proteomes" id="UP001428341"/>
    </source>
</evidence>
<evidence type="ECO:0000313" key="12">
    <source>
        <dbReference type="EMBL" id="KAK9221092.1"/>
    </source>
</evidence>
<accession>A0AAP0MWB6</accession>
<comment type="catalytic activity">
    <reaction evidence="8">
        <text>L-seryl-[protein] + ATP = O-phospho-L-seryl-[protein] + ADP + H(+)</text>
        <dbReference type="Rhea" id="RHEA:17989"/>
        <dbReference type="Rhea" id="RHEA-COMP:9863"/>
        <dbReference type="Rhea" id="RHEA-COMP:11604"/>
        <dbReference type="ChEBI" id="CHEBI:15378"/>
        <dbReference type="ChEBI" id="CHEBI:29999"/>
        <dbReference type="ChEBI" id="CHEBI:30616"/>
        <dbReference type="ChEBI" id="CHEBI:83421"/>
        <dbReference type="ChEBI" id="CHEBI:456216"/>
        <dbReference type="EC" id="2.7.11.24"/>
    </reaction>
</comment>
<evidence type="ECO:0000256" key="7">
    <source>
        <dbReference type="ARBA" id="ARBA00047592"/>
    </source>
</evidence>
<gene>
    <name evidence="12" type="ORF">WN944_009517</name>
</gene>
<keyword evidence="10" id="KW-1133">Transmembrane helix</keyword>
<dbReference type="Gene3D" id="3.30.200.20">
    <property type="entry name" value="Phosphorylase Kinase, domain 1"/>
    <property type="match status" value="1"/>
</dbReference>
<keyword evidence="3" id="KW-0808">Transferase</keyword>
<dbReference type="PANTHER" id="PTHR24055">
    <property type="entry name" value="MITOGEN-ACTIVATED PROTEIN KINASE"/>
    <property type="match status" value="1"/>
</dbReference>
<evidence type="ECO:0000259" key="11">
    <source>
        <dbReference type="PROSITE" id="PS50011"/>
    </source>
</evidence>
<evidence type="ECO:0000256" key="8">
    <source>
        <dbReference type="ARBA" id="ARBA00048312"/>
    </source>
</evidence>
<evidence type="ECO:0000256" key="3">
    <source>
        <dbReference type="ARBA" id="ARBA00022679"/>
    </source>
</evidence>
<dbReference type="FunFam" id="3.30.200.20:FF:000545">
    <property type="entry name" value="CMGC family protein kinase"/>
    <property type="match status" value="1"/>
</dbReference>
<dbReference type="InterPro" id="IPR000719">
    <property type="entry name" value="Prot_kinase_dom"/>
</dbReference>
<comment type="catalytic activity">
    <reaction evidence="7">
        <text>L-threonyl-[protein] + ATP = O-phospho-L-threonyl-[protein] + ADP + H(+)</text>
        <dbReference type="Rhea" id="RHEA:46608"/>
        <dbReference type="Rhea" id="RHEA-COMP:11060"/>
        <dbReference type="Rhea" id="RHEA-COMP:11605"/>
        <dbReference type="ChEBI" id="CHEBI:15378"/>
        <dbReference type="ChEBI" id="CHEBI:30013"/>
        <dbReference type="ChEBI" id="CHEBI:30616"/>
        <dbReference type="ChEBI" id="CHEBI:61977"/>
        <dbReference type="ChEBI" id="CHEBI:456216"/>
        <dbReference type="EC" id="2.7.11.24"/>
    </reaction>
</comment>
<dbReference type="FunFam" id="1.10.510.10:FF:000624">
    <property type="entry name" value="Mitogen-activated protein kinase"/>
    <property type="match status" value="1"/>
</dbReference>
<dbReference type="GO" id="GO:0004707">
    <property type="term" value="F:MAP kinase activity"/>
    <property type="evidence" value="ECO:0007669"/>
    <property type="project" value="UniProtKB-EC"/>
</dbReference>
<dbReference type="InterPro" id="IPR050117">
    <property type="entry name" value="MAPK"/>
</dbReference>
<evidence type="ECO:0000256" key="10">
    <source>
        <dbReference type="SAM" id="Phobius"/>
    </source>
</evidence>
<keyword evidence="13" id="KW-1185">Reference proteome</keyword>
<dbReference type="PROSITE" id="PS50011">
    <property type="entry name" value="PROTEIN_KINASE_DOM"/>
    <property type="match status" value="1"/>
</dbReference>
<evidence type="ECO:0000256" key="9">
    <source>
        <dbReference type="PROSITE-ProRule" id="PRU10141"/>
    </source>
</evidence>
<keyword evidence="6 9" id="KW-0067">ATP-binding</keyword>
<evidence type="ECO:0000256" key="6">
    <source>
        <dbReference type="ARBA" id="ARBA00022840"/>
    </source>
</evidence>
<feature type="domain" description="Protein kinase" evidence="11">
    <location>
        <begin position="4"/>
        <end position="284"/>
    </location>
</feature>
<keyword evidence="2" id="KW-0723">Serine/threonine-protein kinase</keyword>
<dbReference type="AlphaFoldDB" id="A0AAP0MWB6"/>
<keyword evidence="5" id="KW-0418">Kinase</keyword>
<evidence type="ECO:0000256" key="1">
    <source>
        <dbReference type="ARBA" id="ARBA00008832"/>
    </source>
</evidence>
<comment type="caution">
    <text evidence="12">The sequence shown here is derived from an EMBL/GenBank/DDBJ whole genome shotgun (WGS) entry which is preliminary data.</text>
</comment>
<dbReference type="InterPro" id="IPR017441">
    <property type="entry name" value="Protein_kinase_ATP_BS"/>
</dbReference>
<keyword evidence="10" id="KW-0812">Transmembrane</keyword>
<evidence type="ECO:0000256" key="2">
    <source>
        <dbReference type="ARBA" id="ARBA00022527"/>
    </source>
</evidence>
<organism evidence="12 13">
    <name type="scientific">Citrus x changshan-huyou</name>
    <dbReference type="NCBI Taxonomy" id="2935761"/>
    <lineage>
        <taxon>Eukaryota</taxon>
        <taxon>Viridiplantae</taxon>
        <taxon>Streptophyta</taxon>
        <taxon>Embryophyta</taxon>
        <taxon>Tracheophyta</taxon>
        <taxon>Spermatophyta</taxon>
        <taxon>Magnoliopsida</taxon>
        <taxon>eudicotyledons</taxon>
        <taxon>Gunneridae</taxon>
        <taxon>Pentapetalae</taxon>
        <taxon>rosids</taxon>
        <taxon>malvids</taxon>
        <taxon>Sapindales</taxon>
        <taxon>Rutaceae</taxon>
        <taxon>Aurantioideae</taxon>
        <taxon>Citrus</taxon>
    </lineage>
</organism>
<reference evidence="12 13" key="1">
    <citation type="submission" date="2024-05" db="EMBL/GenBank/DDBJ databases">
        <title>Haplotype-resolved chromosome-level genome assembly of Huyou (Citrus changshanensis).</title>
        <authorList>
            <person name="Miao C."/>
            <person name="Chen W."/>
            <person name="Wu Y."/>
            <person name="Wang L."/>
            <person name="Zhao S."/>
            <person name="Grierson D."/>
            <person name="Xu C."/>
            <person name="Chen K."/>
        </authorList>
    </citation>
    <scope>NUCLEOTIDE SEQUENCE [LARGE SCALE GENOMIC DNA]</scope>
    <source>
        <strain evidence="12">01-14</strain>
        <tissue evidence="12">Leaf</tissue>
    </source>
</reference>
<comment type="similarity">
    <text evidence="1">Belongs to the protein kinase superfamily. CMGC Ser/Thr protein kinase family. MAP kinase subfamily.</text>
</comment>
<keyword evidence="4 9" id="KW-0547">Nucleotide-binding</keyword>
<sequence length="364" mass="42120">MEKYTLMKQIGEGSFGKVWQAIKKQSGEYVAIKALKQRIYSWEECLNLKEVKCLRKINNHPNIVKLQELASENYRLYFVFEYMDCNLHQLMSNRKQYFSEAEVKNWCFQILQGLNYMHRQGYFHRDLIPKNLLVSNDTIKIADFGLAWEVDSCPPYTEYITTLQYRAPEMLLMSGQYNSKVDMWALGLIMAELITFHPLFPGTCEDDQLYKICNAIGSPTEESWAEGLELAKAHGYKFPTLEGNNLSLLIPSANDDEMSLIELLCSWDPCKRPTAAEALQHPLFQGCLQVPRPVFGDSETDAVNGENLASMSIDSCKMRLTPSVKKSGWKAKLIDWFLRWEPFSSLLLFVACILHMIYFMLWYL</sequence>
<dbReference type="Proteomes" id="UP001428341">
    <property type="component" value="Unassembled WGS sequence"/>
</dbReference>
<dbReference type="CDD" id="cd07830">
    <property type="entry name" value="STKc_MAK_like"/>
    <property type="match status" value="1"/>
</dbReference>